<name>A0A346Y1N3_9ACTN</name>
<protein>
    <submittedName>
        <fullName evidence="2">Uncharacterized protein</fullName>
    </submittedName>
</protein>
<reference evidence="2 3" key="1">
    <citation type="submission" date="2018-09" db="EMBL/GenBank/DDBJ databases">
        <title>Complete genome sequence of Euzebya sp. DY32-46 isolated from seawater of Pacific Ocean.</title>
        <authorList>
            <person name="Xu L."/>
            <person name="Wu Y.-H."/>
            <person name="Xu X.-W."/>
        </authorList>
    </citation>
    <scope>NUCLEOTIDE SEQUENCE [LARGE SCALE GENOMIC DNA]</scope>
    <source>
        <strain evidence="2 3">DY32-46</strain>
    </source>
</reference>
<proteinExistence type="predicted"/>
<dbReference type="EMBL" id="CP031165">
    <property type="protein sequence ID" value="AXV08380.1"/>
    <property type="molecule type" value="Genomic_DNA"/>
</dbReference>
<feature type="region of interest" description="Disordered" evidence="1">
    <location>
        <begin position="1"/>
        <end position="20"/>
    </location>
</feature>
<accession>A0A346Y1N3</accession>
<dbReference type="KEGG" id="euz:DVS28_a3707"/>
<organism evidence="2 3">
    <name type="scientific">Euzebya pacifica</name>
    <dbReference type="NCBI Taxonomy" id="1608957"/>
    <lineage>
        <taxon>Bacteria</taxon>
        <taxon>Bacillati</taxon>
        <taxon>Actinomycetota</taxon>
        <taxon>Nitriliruptoria</taxon>
        <taxon>Euzebyales</taxon>
    </lineage>
</organism>
<keyword evidence="3" id="KW-1185">Reference proteome</keyword>
<evidence type="ECO:0000256" key="1">
    <source>
        <dbReference type="SAM" id="MobiDB-lite"/>
    </source>
</evidence>
<sequence>MARVAARQVDHPDPVEQVHEPLVHRRGPLAHVDLDHLRIESRVVAVGEVEPTADAAIALGARGGRQDGDPPSPPVEQVGVDLGHGRQELAAADQGQRSGGGGRHVRHGTRVCQVVGVGTSTPDAPHRRIPDPRSDTRVGGLASPS</sequence>
<dbReference type="Proteomes" id="UP000264006">
    <property type="component" value="Chromosome"/>
</dbReference>
<feature type="compositionally biased region" description="Basic and acidic residues" evidence="1">
    <location>
        <begin position="8"/>
        <end position="20"/>
    </location>
</feature>
<feature type="region of interest" description="Disordered" evidence="1">
    <location>
        <begin position="84"/>
        <end position="145"/>
    </location>
</feature>
<evidence type="ECO:0000313" key="2">
    <source>
        <dbReference type="EMBL" id="AXV08380.1"/>
    </source>
</evidence>
<feature type="compositionally biased region" description="Basic and acidic residues" evidence="1">
    <location>
        <begin position="124"/>
        <end position="136"/>
    </location>
</feature>
<gene>
    <name evidence="2" type="ORF">DVS28_a3707</name>
</gene>
<dbReference type="AlphaFoldDB" id="A0A346Y1N3"/>
<evidence type="ECO:0000313" key="3">
    <source>
        <dbReference type="Proteomes" id="UP000264006"/>
    </source>
</evidence>